<keyword evidence="10" id="KW-0408">Iron</keyword>
<dbReference type="PANTHER" id="PTHR46300">
    <property type="entry name" value="P450, PUTATIVE (EUROFUNG)-RELATED-RELATED"/>
    <property type="match status" value="1"/>
</dbReference>
<keyword evidence="8 14" id="KW-1133">Transmembrane helix</keyword>
<comment type="cofactor">
    <cofactor evidence="1">
        <name>heme</name>
        <dbReference type="ChEBI" id="CHEBI:30413"/>
    </cofactor>
</comment>
<dbReference type="InterPro" id="IPR002401">
    <property type="entry name" value="Cyt_P450_E_grp-I"/>
</dbReference>
<dbReference type="Pfam" id="PF00067">
    <property type="entry name" value="p450"/>
    <property type="match status" value="1"/>
</dbReference>
<comment type="subcellular location">
    <subcellularLocation>
        <location evidence="2">Membrane</location>
        <topology evidence="2">Single-pass membrane protein</topology>
    </subcellularLocation>
</comment>
<evidence type="ECO:0000256" key="3">
    <source>
        <dbReference type="ARBA" id="ARBA00005179"/>
    </source>
</evidence>
<evidence type="ECO:0000256" key="12">
    <source>
        <dbReference type="ARBA" id="ARBA00023136"/>
    </source>
</evidence>
<dbReference type="PRINTS" id="PR00385">
    <property type="entry name" value="P450"/>
</dbReference>
<evidence type="ECO:0000256" key="7">
    <source>
        <dbReference type="ARBA" id="ARBA00022723"/>
    </source>
</evidence>
<evidence type="ECO:0000313" key="16">
    <source>
        <dbReference type="Proteomes" id="UP001498398"/>
    </source>
</evidence>
<evidence type="ECO:0000256" key="9">
    <source>
        <dbReference type="ARBA" id="ARBA00023002"/>
    </source>
</evidence>
<evidence type="ECO:0000256" key="4">
    <source>
        <dbReference type="ARBA" id="ARBA00010617"/>
    </source>
</evidence>
<dbReference type="Proteomes" id="UP001498398">
    <property type="component" value="Unassembled WGS sequence"/>
</dbReference>
<dbReference type="CDD" id="cd11065">
    <property type="entry name" value="CYP64-like"/>
    <property type="match status" value="1"/>
</dbReference>
<dbReference type="SUPFAM" id="SSF48264">
    <property type="entry name" value="Cytochrome P450"/>
    <property type="match status" value="1"/>
</dbReference>
<evidence type="ECO:0000256" key="2">
    <source>
        <dbReference type="ARBA" id="ARBA00004167"/>
    </source>
</evidence>
<proteinExistence type="inferred from homology"/>
<keyword evidence="6 14" id="KW-0812">Transmembrane</keyword>
<evidence type="ECO:0000256" key="11">
    <source>
        <dbReference type="ARBA" id="ARBA00023033"/>
    </source>
</evidence>
<name>A0ABR1JFC1_9AGAR</name>
<evidence type="ECO:0000256" key="8">
    <source>
        <dbReference type="ARBA" id="ARBA00022989"/>
    </source>
</evidence>
<keyword evidence="16" id="KW-1185">Reference proteome</keyword>
<comment type="similarity">
    <text evidence="4">Belongs to the cytochrome P450 family.</text>
</comment>
<evidence type="ECO:0000313" key="15">
    <source>
        <dbReference type="EMBL" id="KAK7455760.1"/>
    </source>
</evidence>
<evidence type="ECO:0000256" key="14">
    <source>
        <dbReference type="SAM" id="Phobius"/>
    </source>
</evidence>
<keyword evidence="9" id="KW-0560">Oxidoreductase</keyword>
<evidence type="ECO:0000256" key="13">
    <source>
        <dbReference type="ARBA" id="ARBA00023180"/>
    </source>
</evidence>
<accession>A0ABR1JFC1</accession>
<dbReference type="EMBL" id="JBANRG010000022">
    <property type="protein sequence ID" value="KAK7455760.1"/>
    <property type="molecule type" value="Genomic_DNA"/>
</dbReference>
<reference evidence="15 16" key="1">
    <citation type="submission" date="2024-01" db="EMBL/GenBank/DDBJ databases">
        <title>A draft genome for the cacao thread blight pathogen Marasmiellus scandens.</title>
        <authorList>
            <person name="Baruah I.K."/>
            <person name="Leung J."/>
            <person name="Bukari Y."/>
            <person name="Amoako-Attah I."/>
            <person name="Meinhardt L.W."/>
            <person name="Bailey B.A."/>
            <person name="Cohen S.P."/>
        </authorList>
    </citation>
    <scope>NUCLEOTIDE SEQUENCE [LARGE SCALE GENOMIC DNA]</scope>
    <source>
        <strain evidence="15 16">GH-19</strain>
    </source>
</reference>
<dbReference type="InterPro" id="IPR036396">
    <property type="entry name" value="Cyt_P450_sf"/>
</dbReference>
<evidence type="ECO:0000256" key="6">
    <source>
        <dbReference type="ARBA" id="ARBA00022692"/>
    </source>
</evidence>
<keyword evidence="13" id="KW-0325">Glycoprotein</keyword>
<comment type="pathway">
    <text evidence="3">Secondary metabolite biosynthesis.</text>
</comment>
<sequence length="542" mass="61985">MNTTTLPNVSQPPTIDEATFTTGLRSPAILVASLVLISLYYLSRKPKGKMPPGPKGLPLIGNIHQLSDENWLQFTEWKWKYGPIVRLNLGGTNTIVLNTHKVASDILDRRAQIYSDRPHFIVAGEMLTGGLLLVFSRYGDLWRRMRRAAHEGLYSHAAENYYILQETEATVLVDGLLNNYEAWDDHLKRTAASQIMAMVYDTLPIKDHEDPLIVRVNDLVQRLVKSAYPGEHLVEFFPWLNKLPDWLAPWKPWAADWHKKDSEMFLNYYTEVKNRVLAGDERPSLVSSLVKRRNENKFSDKTASWVAGVMISAGAETTAAVMAWLMLAMTLNPEVQRKCHEELDAVVGRHRMPNFDDYDSLIYIRAVVREILRWRPVDPIGLQHMSTEDDVYDGYFIPKGTLVIFNVWAMNRDPDLYGQDYDAFRPDRFLDEDLLRSTGEYKLKPVHPATKGEGHVTYGFGRRICVGRYVANNTLFIDIAHTLWAMTLEKAPGEIYNDHANYKEGLVVRPKPFRTIMKPRFPEAKSIVAEAKERLVAAASQR</sequence>
<organism evidence="15 16">
    <name type="scientific">Marasmiellus scandens</name>
    <dbReference type="NCBI Taxonomy" id="2682957"/>
    <lineage>
        <taxon>Eukaryota</taxon>
        <taxon>Fungi</taxon>
        <taxon>Dikarya</taxon>
        <taxon>Basidiomycota</taxon>
        <taxon>Agaricomycotina</taxon>
        <taxon>Agaricomycetes</taxon>
        <taxon>Agaricomycetidae</taxon>
        <taxon>Agaricales</taxon>
        <taxon>Marasmiineae</taxon>
        <taxon>Omphalotaceae</taxon>
        <taxon>Marasmiellus</taxon>
    </lineage>
</organism>
<dbReference type="PANTHER" id="PTHR46300:SF2">
    <property type="entry name" value="CYTOCHROME P450 MONOOXYGENASE ALNH-RELATED"/>
    <property type="match status" value="1"/>
</dbReference>
<keyword evidence="12 14" id="KW-0472">Membrane</keyword>
<keyword evidence="7" id="KW-0479">Metal-binding</keyword>
<evidence type="ECO:0000256" key="10">
    <source>
        <dbReference type="ARBA" id="ARBA00023004"/>
    </source>
</evidence>
<dbReference type="PRINTS" id="PR00463">
    <property type="entry name" value="EP450I"/>
</dbReference>
<gene>
    <name evidence="15" type="ORF">VKT23_010792</name>
</gene>
<keyword evidence="11" id="KW-0503">Monooxygenase</keyword>
<protein>
    <recommendedName>
        <fullName evidence="17">Cytochrome P450</fullName>
    </recommendedName>
</protein>
<dbReference type="InterPro" id="IPR001128">
    <property type="entry name" value="Cyt_P450"/>
</dbReference>
<evidence type="ECO:0008006" key="17">
    <source>
        <dbReference type="Google" id="ProtNLM"/>
    </source>
</evidence>
<dbReference type="InterPro" id="IPR050364">
    <property type="entry name" value="Cytochrome_P450_fung"/>
</dbReference>
<evidence type="ECO:0000256" key="5">
    <source>
        <dbReference type="ARBA" id="ARBA00022617"/>
    </source>
</evidence>
<dbReference type="Gene3D" id="1.10.630.10">
    <property type="entry name" value="Cytochrome P450"/>
    <property type="match status" value="1"/>
</dbReference>
<feature type="transmembrane region" description="Helical" evidence="14">
    <location>
        <begin position="24"/>
        <end position="42"/>
    </location>
</feature>
<feature type="transmembrane region" description="Helical" evidence="14">
    <location>
        <begin position="302"/>
        <end position="327"/>
    </location>
</feature>
<keyword evidence="5" id="KW-0349">Heme</keyword>
<evidence type="ECO:0000256" key="1">
    <source>
        <dbReference type="ARBA" id="ARBA00001971"/>
    </source>
</evidence>
<comment type="caution">
    <text evidence="15">The sequence shown here is derived from an EMBL/GenBank/DDBJ whole genome shotgun (WGS) entry which is preliminary data.</text>
</comment>